<evidence type="ECO:0000313" key="4">
    <source>
        <dbReference type="Proteomes" id="UP000008810"/>
    </source>
</evidence>
<organism evidence="2">
    <name type="scientific">Brachypodium distachyon</name>
    <name type="common">Purple false brome</name>
    <name type="synonym">Trachynia distachya</name>
    <dbReference type="NCBI Taxonomy" id="15368"/>
    <lineage>
        <taxon>Eukaryota</taxon>
        <taxon>Viridiplantae</taxon>
        <taxon>Streptophyta</taxon>
        <taxon>Embryophyta</taxon>
        <taxon>Tracheophyta</taxon>
        <taxon>Spermatophyta</taxon>
        <taxon>Magnoliopsida</taxon>
        <taxon>Liliopsida</taxon>
        <taxon>Poales</taxon>
        <taxon>Poaceae</taxon>
        <taxon>BOP clade</taxon>
        <taxon>Pooideae</taxon>
        <taxon>Stipodae</taxon>
        <taxon>Brachypodieae</taxon>
        <taxon>Brachypodium</taxon>
    </lineage>
</organism>
<dbReference type="Proteomes" id="UP000008810">
    <property type="component" value="Chromosome 3"/>
</dbReference>
<reference evidence="2 3" key="1">
    <citation type="journal article" date="2010" name="Nature">
        <title>Genome sequencing and analysis of the model grass Brachypodium distachyon.</title>
        <authorList>
            <consortium name="International Brachypodium Initiative"/>
        </authorList>
    </citation>
    <scope>NUCLEOTIDE SEQUENCE [LARGE SCALE GENOMIC DNA]</scope>
    <source>
        <strain evidence="2 3">Bd21</strain>
    </source>
</reference>
<feature type="compositionally biased region" description="Basic and acidic residues" evidence="1">
    <location>
        <begin position="81"/>
        <end position="91"/>
    </location>
</feature>
<proteinExistence type="predicted"/>
<protein>
    <recommendedName>
        <fullName evidence="5">Endonuclease/exonuclease/phosphatase domain-containing protein</fullName>
    </recommendedName>
</protein>
<dbReference type="InterPro" id="IPR036691">
    <property type="entry name" value="Endo/exonu/phosph_ase_sf"/>
</dbReference>
<keyword evidence="4" id="KW-1185">Reference proteome</keyword>
<evidence type="ECO:0000313" key="2">
    <source>
        <dbReference type="EMBL" id="PNT67748.1"/>
    </source>
</evidence>
<reference evidence="3" key="3">
    <citation type="submission" date="2018-08" db="UniProtKB">
        <authorList>
            <consortium name="EnsemblPlants"/>
        </authorList>
    </citation>
    <scope>IDENTIFICATION</scope>
    <source>
        <strain evidence="3">cv. Bd21</strain>
    </source>
</reference>
<feature type="region of interest" description="Disordered" evidence="1">
    <location>
        <begin position="71"/>
        <end position="91"/>
    </location>
</feature>
<dbReference type="Gramene" id="PNT67748">
    <property type="protein sequence ID" value="PNT67748"/>
    <property type="gene ID" value="BRADI_3g31534v3"/>
</dbReference>
<dbReference type="InParanoid" id="A0A2K2D0E5"/>
<dbReference type="Gene3D" id="3.60.10.10">
    <property type="entry name" value="Endonuclease/exonuclease/phosphatase"/>
    <property type="match status" value="1"/>
</dbReference>
<dbReference type="SUPFAM" id="SSF56219">
    <property type="entry name" value="DNase I-like"/>
    <property type="match status" value="1"/>
</dbReference>
<accession>A0A2K2D0E5</accession>
<dbReference type="AlphaFoldDB" id="A0A2K2D0E5"/>
<gene>
    <name evidence="2" type="ORF">BRADI_3g31534v3</name>
</gene>
<sequence>MCLLSWNCRGLGQARKVQELVCIVQTHRLKLKGTRQESNYVQKLKWRLGMKHCFTVNGEGKGGGLALFWEEDVQPSGKENTSQDREGLSGR</sequence>
<evidence type="ECO:0000256" key="1">
    <source>
        <dbReference type="SAM" id="MobiDB-lite"/>
    </source>
</evidence>
<evidence type="ECO:0008006" key="5">
    <source>
        <dbReference type="Google" id="ProtNLM"/>
    </source>
</evidence>
<reference evidence="2" key="2">
    <citation type="submission" date="2017-06" db="EMBL/GenBank/DDBJ databases">
        <title>WGS assembly of Brachypodium distachyon.</title>
        <authorList>
            <consortium name="The International Brachypodium Initiative"/>
            <person name="Lucas S."/>
            <person name="Harmon-Smith M."/>
            <person name="Lail K."/>
            <person name="Tice H."/>
            <person name="Grimwood J."/>
            <person name="Bruce D."/>
            <person name="Barry K."/>
            <person name="Shu S."/>
            <person name="Lindquist E."/>
            <person name="Wang M."/>
            <person name="Pitluck S."/>
            <person name="Vogel J.P."/>
            <person name="Garvin D.F."/>
            <person name="Mockler T.C."/>
            <person name="Schmutz J."/>
            <person name="Rokhsar D."/>
            <person name="Bevan M.W."/>
        </authorList>
    </citation>
    <scope>NUCLEOTIDE SEQUENCE</scope>
    <source>
        <strain evidence="2">Bd21</strain>
    </source>
</reference>
<dbReference type="EMBL" id="CM000882">
    <property type="protein sequence ID" value="PNT67748.1"/>
    <property type="molecule type" value="Genomic_DNA"/>
</dbReference>
<evidence type="ECO:0000313" key="3">
    <source>
        <dbReference type="EnsemblPlants" id="PNT67748"/>
    </source>
</evidence>
<dbReference type="EnsemblPlants" id="PNT67748">
    <property type="protein sequence ID" value="PNT67748"/>
    <property type="gene ID" value="BRADI_3g31534v3"/>
</dbReference>
<name>A0A2K2D0E5_BRADI</name>